<dbReference type="SUPFAM" id="SSF46785">
    <property type="entry name" value="Winged helix' DNA-binding domain"/>
    <property type="match status" value="1"/>
</dbReference>
<evidence type="ECO:0000256" key="1">
    <source>
        <dbReference type="SAM" id="MobiDB-lite"/>
    </source>
</evidence>
<name>A0A0H2XUP0_BURO1</name>
<feature type="region of interest" description="Disordered" evidence="1">
    <location>
        <begin position="1"/>
        <end position="34"/>
    </location>
</feature>
<dbReference type="InterPro" id="IPR036390">
    <property type="entry name" value="WH_DNA-bd_sf"/>
</dbReference>
<feature type="compositionally biased region" description="Acidic residues" evidence="1">
    <location>
        <begin position="21"/>
        <end position="34"/>
    </location>
</feature>
<reference evidence="2" key="1">
    <citation type="submission" date="2006-05" db="EMBL/GenBank/DDBJ databases">
        <title>Complete sequence of chromosome 2 of Burkholderia cenocepacia AU 1054.</title>
        <authorList>
            <consortium name="US DOE Joint Genome Institute"/>
            <person name="Copeland A."/>
            <person name="Lucas S."/>
            <person name="Lapidus A."/>
            <person name="Barry K."/>
            <person name="Detter J.C."/>
            <person name="Glavina del Rio T."/>
            <person name="Hammon N."/>
            <person name="Israni S."/>
            <person name="Dalin E."/>
            <person name="Tice H."/>
            <person name="Pitluck S."/>
            <person name="Chain P."/>
            <person name="Malfatti S."/>
            <person name="Shin M."/>
            <person name="Vergez L."/>
            <person name="Schmutz J."/>
            <person name="Larimer F."/>
            <person name="Land M."/>
            <person name="Hauser L."/>
            <person name="Kyrpides N."/>
            <person name="Lykidis A."/>
            <person name="LiPuma J.J."/>
            <person name="Konstantinidis K."/>
            <person name="Tiedje J.M."/>
            <person name="Richardson P."/>
        </authorList>
    </citation>
    <scope>NUCLEOTIDE SEQUENCE [LARGE SCALE GENOMIC DNA]</scope>
    <source>
        <strain evidence="2">AU 1054</strain>
    </source>
</reference>
<sequence precursor="true">MTRGIVSASVFSLHAGATPADEPEPMTSDTDESPLDPALVATLATLNEAASDPAGKTWSLPKIAKRAQLPMSTLRRVLTQLDAAGLSVTTLNEDGTGSAALTDEGRTVCAQLFGANDAQ</sequence>
<protein>
    <recommendedName>
        <fullName evidence="3">Transcriptional regulator</fullName>
    </recommendedName>
</protein>
<dbReference type="InterPro" id="IPR036388">
    <property type="entry name" value="WH-like_DNA-bd_sf"/>
</dbReference>
<evidence type="ECO:0008006" key="3">
    <source>
        <dbReference type="Google" id="ProtNLM"/>
    </source>
</evidence>
<organism evidence="2">
    <name type="scientific">Burkholderia orbicola (strain AU 1054)</name>
    <dbReference type="NCBI Taxonomy" id="331271"/>
    <lineage>
        <taxon>Bacteria</taxon>
        <taxon>Pseudomonadati</taxon>
        <taxon>Pseudomonadota</taxon>
        <taxon>Betaproteobacteria</taxon>
        <taxon>Burkholderiales</taxon>
        <taxon>Burkholderiaceae</taxon>
        <taxon>Burkholderia</taxon>
        <taxon>Burkholderia cepacia complex</taxon>
        <taxon>Burkholderia orbicola</taxon>
    </lineage>
</organism>
<dbReference type="EMBL" id="CP000379">
    <property type="protein sequence ID" value="ABF78694.1"/>
    <property type="molecule type" value="Genomic_DNA"/>
</dbReference>
<dbReference type="HOGENOM" id="CLU_150493_1_0_4"/>
<dbReference type="Gene3D" id="1.10.10.10">
    <property type="entry name" value="Winged helix-like DNA-binding domain superfamily/Winged helix DNA-binding domain"/>
    <property type="match status" value="1"/>
</dbReference>
<proteinExistence type="predicted"/>
<dbReference type="AlphaFoldDB" id="A0A0H2XUP0"/>
<gene>
    <name evidence="2" type="ordered locus">Bcen_3802</name>
</gene>
<evidence type="ECO:0000313" key="2">
    <source>
        <dbReference type="EMBL" id="ABF78694.1"/>
    </source>
</evidence>
<accession>A0A0H2XUP0</accession>